<dbReference type="AlphaFoldDB" id="A0A643F783"/>
<accession>A0A643F783</accession>
<comment type="caution">
    <text evidence="2">The sequence shown here is derived from an EMBL/GenBank/DDBJ whole genome shotgun (WGS) entry which is preliminary data.</text>
</comment>
<name>A0A643F783_9HYPH</name>
<organism evidence="2">
    <name type="scientific">Brucella pituitosa</name>
    <dbReference type="NCBI Taxonomy" id="571256"/>
    <lineage>
        <taxon>Bacteria</taxon>
        <taxon>Pseudomonadati</taxon>
        <taxon>Pseudomonadota</taxon>
        <taxon>Alphaproteobacteria</taxon>
        <taxon>Hyphomicrobiales</taxon>
        <taxon>Brucellaceae</taxon>
        <taxon>Brucella/Ochrobactrum group</taxon>
        <taxon>Brucella</taxon>
    </lineage>
</organism>
<feature type="domain" description="RES" evidence="1">
    <location>
        <begin position="80"/>
        <end position="205"/>
    </location>
</feature>
<evidence type="ECO:0000313" key="2">
    <source>
        <dbReference type="EMBL" id="KAB0573701.1"/>
    </source>
</evidence>
<sequence>MVSGLAVKRQVQWPQTYRIIRSIHPPIDLFEDIADPRDWEALASVEEKTNPRIRFEIGDLGKVPADRRVAGHGASYVMAPFVHCSTQRPGRFSDGSYGIYYAADRENVAVAETIHHHEKFMRATNEEPGWTSDFRALIGSVDRELDDVSKVPDVLDPVDYTASHVEGRELRAQGSHGLLWPSVRMRGGFCIGIFWPNVITIPVQGRHYSYHWNGARVDFVRQYDTGTVLEVKASPVTVETGLA</sequence>
<dbReference type="Pfam" id="PF08808">
    <property type="entry name" value="RES"/>
    <property type="match status" value="1"/>
</dbReference>
<dbReference type="InterPro" id="IPR014914">
    <property type="entry name" value="RES_dom"/>
</dbReference>
<evidence type="ECO:0000259" key="1">
    <source>
        <dbReference type="SMART" id="SM00953"/>
    </source>
</evidence>
<reference evidence="2" key="1">
    <citation type="submission" date="2019-09" db="EMBL/GenBank/DDBJ databases">
        <title>Draft genome sequences of 48 bacterial type strains from the CCUG.</title>
        <authorList>
            <person name="Tunovic T."/>
            <person name="Pineiro-Iglesias B."/>
            <person name="Unosson C."/>
            <person name="Inganas E."/>
            <person name="Ohlen M."/>
            <person name="Cardew S."/>
            <person name="Jensie-Markopoulos S."/>
            <person name="Salva-Serra F."/>
            <person name="Jaen-Luchoro D."/>
            <person name="Karlsson R."/>
            <person name="Svensson-Stadler L."/>
            <person name="Chun J."/>
            <person name="Moore E."/>
        </authorList>
    </citation>
    <scope>NUCLEOTIDE SEQUENCE</scope>
    <source>
        <strain evidence="2">CCUG 50899</strain>
    </source>
</reference>
<dbReference type="SMART" id="SM00953">
    <property type="entry name" value="RES"/>
    <property type="match status" value="1"/>
</dbReference>
<dbReference type="RefSeq" id="WP_128092972.1">
    <property type="nucleotide sequence ID" value="NZ_JBHEEN010000001.1"/>
</dbReference>
<gene>
    <name evidence="2" type="ORF">F7Q93_04260</name>
</gene>
<dbReference type="EMBL" id="VZPE01000001">
    <property type="protein sequence ID" value="KAB0573701.1"/>
    <property type="molecule type" value="Genomic_DNA"/>
</dbReference>
<proteinExistence type="predicted"/>
<protein>
    <submittedName>
        <fullName evidence="2">RES family NAD+ phosphorylase</fullName>
    </submittedName>
</protein>